<proteinExistence type="predicted"/>
<evidence type="ECO:0000313" key="2">
    <source>
        <dbReference type="Proteomes" id="UP001341840"/>
    </source>
</evidence>
<sequence length="125" mass="13890">MAPIDSHFDTDCTDGSAIGNIQQYRRAIKVLCTNDLAIEQPSIISGGVRAMWCHNDSRAMIKLFNETRHRPFKYRTASFSPSLLHNLFVSPLTLSLSAVPPPSSLLIFSILRDSFAIPSPPLCSW</sequence>
<protein>
    <submittedName>
        <fullName evidence="1">Uncharacterized protein</fullName>
    </submittedName>
</protein>
<comment type="caution">
    <text evidence="1">The sequence shown here is derived from an EMBL/GenBank/DDBJ whole genome shotgun (WGS) entry which is preliminary data.</text>
</comment>
<keyword evidence="2" id="KW-1185">Reference proteome</keyword>
<reference evidence="1 2" key="1">
    <citation type="journal article" date="2023" name="Plants (Basel)">
        <title>Bridging the Gap: Combining Genomics and Transcriptomics Approaches to Understand Stylosanthes scabra, an Orphan Legume from the Brazilian Caatinga.</title>
        <authorList>
            <person name="Ferreira-Neto J.R.C."/>
            <person name="da Silva M.D."/>
            <person name="Binneck E."/>
            <person name="de Melo N.F."/>
            <person name="da Silva R.H."/>
            <person name="de Melo A.L.T.M."/>
            <person name="Pandolfi V."/>
            <person name="Bustamante F.O."/>
            <person name="Brasileiro-Vidal A.C."/>
            <person name="Benko-Iseppon A.M."/>
        </authorList>
    </citation>
    <scope>NUCLEOTIDE SEQUENCE [LARGE SCALE GENOMIC DNA]</scope>
    <source>
        <tissue evidence="1">Leaves</tissue>
    </source>
</reference>
<organism evidence="1 2">
    <name type="scientific">Stylosanthes scabra</name>
    <dbReference type="NCBI Taxonomy" id="79078"/>
    <lineage>
        <taxon>Eukaryota</taxon>
        <taxon>Viridiplantae</taxon>
        <taxon>Streptophyta</taxon>
        <taxon>Embryophyta</taxon>
        <taxon>Tracheophyta</taxon>
        <taxon>Spermatophyta</taxon>
        <taxon>Magnoliopsida</taxon>
        <taxon>eudicotyledons</taxon>
        <taxon>Gunneridae</taxon>
        <taxon>Pentapetalae</taxon>
        <taxon>rosids</taxon>
        <taxon>fabids</taxon>
        <taxon>Fabales</taxon>
        <taxon>Fabaceae</taxon>
        <taxon>Papilionoideae</taxon>
        <taxon>50 kb inversion clade</taxon>
        <taxon>dalbergioids sensu lato</taxon>
        <taxon>Dalbergieae</taxon>
        <taxon>Pterocarpus clade</taxon>
        <taxon>Stylosanthes</taxon>
    </lineage>
</organism>
<name>A0ABU6Z3W8_9FABA</name>
<gene>
    <name evidence="1" type="ORF">PIB30_002600</name>
</gene>
<dbReference type="EMBL" id="JASCZI010271865">
    <property type="protein sequence ID" value="MED6215913.1"/>
    <property type="molecule type" value="Genomic_DNA"/>
</dbReference>
<dbReference type="Proteomes" id="UP001341840">
    <property type="component" value="Unassembled WGS sequence"/>
</dbReference>
<evidence type="ECO:0000313" key="1">
    <source>
        <dbReference type="EMBL" id="MED6215913.1"/>
    </source>
</evidence>
<accession>A0ABU6Z3W8</accession>